<keyword evidence="3" id="KW-0677">Repeat</keyword>
<comment type="similarity">
    <text evidence="9">Belongs to the Tom70 family.</text>
</comment>
<dbReference type="SUPFAM" id="SSF48452">
    <property type="entry name" value="TPR-like"/>
    <property type="match status" value="3"/>
</dbReference>
<feature type="compositionally biased region" description="Basic and acidic residues" evidence="11">
    <location>
        <begin position="218"/>
        <end position="232"/>
    </location>
</feature>
<dbReference type="PANTHER" id="PTHR46208:SF1">
    <property type="entry name" value="MITOCHONDRIAL IMPORT RECEPTOR SUBUNIT TOM70"/>
    <property type="match status" value="1"/>
</dbReference>
<feature type="region of interest" description="Disordered" evidence="11">
    <location>
        <begin position="328"/>
        <end position="366"/>
    </location>
</feature>
<evidence type="ECO:0000256" key="8">
    <source>
        <dbReference type="ARBA" id="ARBA00023136"/>
    </source>
</evidence>
<dbReference type="SMART" id="SM00028">
    <property type="entry name" value="TPR"/>
    <property type="match status" value="6"/>
</dbReference>
<feature type="region of interest" description="Disordered" evidence="11">
    <location>
        <begin position="272"/>
        <end position="292"/>
    </location>
</feature>
<evidence type="ECO:0000256" key="6">
    <source>
        <dbReference type="ARBA" id="ARBA00022989"/>
    </source>
</evidence>
<dbReference type="GO" id="GO:0005741">
    <property type="term" value="C:mitochondrial outer membrane"/>
    <property type="evidence" value="ECO:0007669"/>
    <property type="project" value="UniProtKB-SubCell"/>
</dbReference>
<evidence type="ECO:0000256" key="1">
    <source>
        <dbReference type="ARBA" id="ARBA00004572"/>
    </source>
</evidence>
<dbReference type="PANTHER" id="PTHR46208">
    <property type="entry name" value="MITOCHONDRIAL IMPORT RECEPTOR SUBUNIT TOM70"/>
    <property type="match status" value="1"/>
</dbReference>
<evidence type="ECO:0000256" key="11">
    <source>
        <dbReference type="SAM" id="MobiDB-lite"/>
    </source>
</evidence>
<evidence type="ECO:0000256" key="12">
    <source>
        <dbReference type="SAM" id="Phobius"/>
    </source>
</evidence>
<dbReference type="Pfam" id="PF13181">
    <property type="entry name" value="TPR_8"/>
    <property type="match status" value="2"/>
</dbReference>
<sequence>MCSVFFEVVEPLDHATFLSVCDEVLRDSLLVLAPFGLPRHLREALGSEKEFIRLYGPRFRFILEAVSDVTYKERGVTESQVAVTLHKLTEEEQNPEAMAYLARMGDSLREIYSPARILELPTRAPTSTADLATIGSSLLGAGAVYTPGPQQAGRRGGRGGGAPLCDGTPRQPSRAGHAGRCSSSPAGDGDSSCAGENNKCSTAGRAEGGGGGGGGGDSRADKGETDHDKVQRERVASCLSALRGCREELEVFSDELEQAHIQALTEAFAGRYSGAAPPGDSAGGSSSSSQELKSRRSDVAALDEFAAVPFLDHELFMLVRAIEEERLGEEKGAGKEKESASGGGSSSSSATGACSESPTAADGDGDTSLCERPAACLEFLLTSQAVRVRADESMERGLDKEAAASLKEANILMEAFLEEGQRLPRPSRHLAELRAGLAKCEMRGGDLEAAIAHAEAALAEHPACGEAFLIRGQCRRELGDNGGALRDLVNAFVLQGNALNNAGDGSEAQAIEDVSRESCRARAGEEFSQRAAPNALPADWVVRSFLTSYDTKGLYEEHDAVFRLHGEDPVAAAAAAEGDEGGQAAAVTEFWQGLSLVREGKYAESIAKFSSSVSAFSSSAPVAVLGEGTGAGDTTRIQSLALEYCGSFLYLMGDMNTALEHLRLAGEVDETNAKSWVKRGSVLSDLGRREEAFECFDAAAAIAPRDSDLFLHRGQGHLLANDFRKATADLRRSVELCPTMPISRAAWGVALFKLATAAELPSPSSLSKCVQVLEESRELFPENPEVLFFFAEVLISMGDFKKGLEFLQTAASLDPECPVPYVNAARAYLGMNDTKAARRQVVAVVQQGYDFFLDGHAVCPATGCCASENLSVIGRRMRFILRSMLMPMCVLLGTVKSLFLFHSFVGICSRFSLAATTWCMVQLFWDIRPIVRGRLCLWSNRLLRFRDFVCDR</sequence>
<keyword evidence="2 12" id="KW-0812">Transmembrane</keyword>
<keyword evidence="8 12" id="KW-0472">Membrane</keyword>
<dbReference type="STRING" id="2880.D8LRZ0"/>
<feature type="compositionally biased region" description="Low complexity" evidence="11">
    <location>
        <begin position="346"/>
        <end position="357"/>
    </location>
</feature>
<evidence type="ECO:0000313" key="14">
    <source>
        <dbReference type="Proteomes" id="UP000002630"/>
    </source>
</evidence>
<dbReference type="OrthoDB" id="2942533at2759"/>
<feature type="transmembrane region" description="Helical" evidence="12">
    <location>
        <begin position="879"/>
        <end position="898"/>
    </location>
</feature>
<dbReference type="InParanoid" id="D8LRZ0"/>
<evidence type="ECO:0000256" key="3">
    <source>
        <dbReference type="ARBA" id="ARBA00022737"/>
    </source>
</evidence>
<reference evidence="13 14" key="1">
    <citation type="journal article" date="2010" name="Nature">
        <title>The Ectocarpus genome and the independent evolution of multicellularity in brown algae.</title>
        <authorList>
            <person name="Cock J.M."/>
            <person name="Sterck L."/>
            <person name="Rouze P."/>
            <person name="Scornet D."/>
            <person name="Allen A.E."/>
            <person name="Amoutzias G."/>
            <person name="Anthouard V."/>
            <person name="Artiguenave F."/>
            <person name="Aury J.M."/>
            <person name="Badger J.H."/>
            <person name="Beszteri B."/>
            <person name="Billiau K."/>
            <person name="Bonnet E."/>
            <person name="Bothwell J.H."/>
            <person name="Bowler C."/>
            <person name="Boyen C."/>
            <person name="Brownlee C."/>
            <person name="Carrano C.J."/>
            <person name="Charrier B."/>
            <person name="Cho G.Y."/>
            <person name="Coelho S.M."/>
            <person name="Collen J."/>
            <person name="Corre E."/>
            <person name="Da Silva C."/>
            <person name="Delage L."/>
            <person name="Delaroque N."/>
            <person name="Dittami S.M."/>
            <person name="Doulbeau S."/>
            <person name="Elias M."/>
            <person name="Farnham G."/>
            <person name="Gachon C.M."/>
            <person name="Gschloessl B."/>
            <person name="Heesch S."/>
            <person name="Jabbari K."/>
            <person name="Jubin C."/>
            <person name="Kawai H."/>
            <person name="Kimura K."/>
            <person name="Kloareg B."/>
            <person name="Kupper F.C."/>
            <person name="Lang D."/>
            <person name="Le Bail A."/>
            <person name="Leblanc C."/>
            <person name="Lerouge P."/>
            <person name="Lohr M."/>
            <person name="Lopez P.J."/>
            <person name="Martens C."/>
            <person name="Maumus F."/>
            <person name="Michel G."/>
            <person name="Miranda-Saavedra D."/>
            <person name="Morales J."/>
            <person name="Moreau H."/>
            <person name="Motomura T."/>
            <person name="Nagasato C."/>
            <person name="Napoli C.A."/>
            <person name="Nelson D.R."/>
            <person name="Nyvall-Collen P."/>
            <person name="Peters A.F."/>
            <person name="Pommier C."/>
            <person name="Potin P."/>
            <person name="Poulain J."/>
            <person name="Quesneville H."/>
            <person name="Read B."/>
            <person name="Rensing S.A."/>
            <person name="Ritter A."/>
            <person name="Rousvoal S."/>
            <person name="Samanta M."/>
            <person name="Samson G."/>
            <person name="Schroeder D.C."/>
            <person name="Segurens B."/>
            <person name="Strittmatter M."/>
            <person name="Tonon T."/>
            <person name="Tregear J.W."/>
            <person name="Valentin K."/>
            <person name="von Dassow P."/>
            <person name="Yamagishi T."/>
            <person name="Van de Peer Y."/>
            <person name="Wincker P."/>
        </authorList>
    </citation>
    <scope>NUCLEOTIDE SEQUENCE [LARGE SCALE GENOMIC DNA]</scope>
    <source>
        <strain evidence="14">Ec32 / CCAP1310/4</strain>
    </source>
</reference>
<feature type="compositionally biased region" description="Gly residues" evidence="11">
    <location>
        <begin position="206"/>
        <end position="217"/>
    </location>
</feature>
<dbReference type="EMBL" id="FN648926">
    <property type="protein sequence ID" value="CBN73774.1"/>
    <property type="molecule type" value="Genomic_DNA"/>
</dbReference>
<dbReference type="Proteomes" id="UP000002630">
    <property type="component" value="Linkage Group LG06"/>
</dbReference>
<evidence type="ECO:0000256" key="2">
    <source>
        <dbReference type="ARBA" id="ARBA00022692"/>
    </source>
</evidence>
<dbReference type="eggNOG" id="KOG0547">
    <property type="taxonomic scope" value="Eukaryota"/>
</dbReference>
<feature type="region of interest" description="Disordered" evidence="11">
    <location>
        <begin position="145"/>
        <end position="232"/>
    </location>
</feature>
<keyword evidence="14" id="KW-1185">Reference proteome</keyword>
<comment type="subcellular location">
    <subcellularLocation>
        <location evidence="1">Mitochondrion outer membrane</location>
        <topology evidence="1">Single-pass membrane protein</topology>
    </subcellularLocation>
</comment>
<evidence type="ECO:0000256" key="9">
    <source>
        <dbReference type="ARBA" id="ARBA00038030"/>
    </source>
</evidence>
<proteinExistence type="inferred from homology"/>
<dbReference type="Gene3D" id="1.25.40.10">
    <property type="entry name" value="Tetratricopeptide repeat domain"/>
    <property type="match status" value="2"/>
</dbReference>
<dbReference type="Pfam" id="PF13432">
    <property type="entry name" value="TPR_16"/>
    <property type="match status" value="1"/>
</dbReference>
<evidence type="ECO:0000256" key="10">
    <source>
        <dbReference type="PROSITE-ProRule" id="PRU00339"/>
    </source>
</evidence>
<feature type="compositionally biased region" description="Basic and acidic residues" evidence="11">
    <location>
        <begin position="328"/>
        <end position="339"/>
    </location>
</feature>
<dbReference type="PROSITE" id="PS50005">
    <property type="entry name" value="TPR"/>
    <property type="match status" value="2"/>
</dbReference>
<dbReference type="AlphaFoldDB" id="D8LRZ0"/>
<keyword evidence="7" id="KW-0496">Mitochondrion</keyword>
<feature type="repeat" description="TPR" evidence="10">
    <location>
        <begin position="673"/>
        <end position="706"/>
    </location>
</feature>
<name>D8LRZ0_ECTSI</name>
<keyword evidence="6 12" id="KW-1133">Transmembrane helix</keyword>
<evidence type="ECO:0000256" key="7">
    <source>
        <dbReference type="ARBA" id="ARBA00023128"/>
    </source>
</evidence>
<protein>
    <submittedName>
        <fullName evidence="13">Uncharacterized protein</fullName>
    </submittedName>
</protein>
<evidence type="ECO:0000313" key="13">
    <source>
        <dbReference type="EMBL" id="CBN73774.1"/>
    </source>
</evidence>
<dbReference type="InterPro" id="IPR011990">
    <property type="entry name" value="TPR-like_helical_dom_sf"/>
</dbReference>
<feature type="repeat" description="TPR" evidence="10">
    <location>
        <begin position="784"/>
        <end position="817"/>
    </location>
</feature>
<gene>
    <name evidence="13" type="ORF">Esi_0007_0019</name>
</gene>
<accession>D8LRZ0</accession>
<keyword evidence="4" id="KW-1000">Mitochondrion outer membrane</keyword>
<evidence type="ECO:0000256" key="4">
    <source>
        <dbReference type="ARBA" id="ARBA00022787"/>
    </source>
</evidence>
<dbReference type="EMBL" id="FN649731">
    <property type="protein sequence ID" value="CBN73774.1"/>
    <property type="molecule type" value="Genomic_DNA"/>
</dbReference>
<evidence type="ECO:0000256" key="5">
    <source>
        <dbReference type="ARBA" id="ARBA00022803"/>
    </source>
</evidence>
<dbReference type="InterPro" id="IPR019734">
    <property type="entry name" value="TPR_rpt"/>
</dbReference>
<organism evidence="13 14">
    <name type="scientific">Ectocarpus siliculosus</name>
    <name type="common">Brown alga</name>
    <name type="synonym">Conferva siliculosa</name>
    <dbReference type="NCBI Taxonomy" id="2880"/>
    <lineage>
        <taxon>Eukaryota</taxon>
        <taxon>Sar</taxon>
        <taxon>Stramenopiles</taxon>
        <taxon>Ochrophyta</taxon>
        <taxon>PX clade</taxon>
        <taxon>Phaeophyceae</taxon>
        <taxon>Ectocarpales</taxon>
        <taxon>Ectocarpaceae</taxon>
        <taxon>Ectocarpus</taxon>
    </lineage>
</organism>
<feature type="compositionally biased region" description="Low complexity" evidence="11">
    <location>
        <begin position="273"/>
        <end position="289"/>
    </location>
</feature>
<keyword evidence="5 10" id="KW-0802">TPR repeat</keyword>